<dbReference type="Proteomes" id="UP000649604">
    <property type="component" value="Unassembled WGS sequence"/>
</dbReference>
<evidence type="ECO:0000256" key="1">
    <source>
        <dbReference type="ARBA" id="ARBA00011900"/>
    </source>
</evidence>
<evidence type="ECO:0000256" key="3">
    <source>
        <dbReference type="ARBA" id="ARBA00022679"/>
    </source>
</evidence>
<dbReference type="Gene3D" id="3.40.50.150">
    <property type="entry name" value="Vaccinia Virus protein VP39"/>
    <property type="match status" value="1"/>
</dbReference>
<protein>
    <recommendedName>
        <fullName evidence="1">site-specific DNA-methyltransferase (adenine-specific)</fullName>
        <ecNumber evidence="1">2.1.1.72</ecNumber>
    </recommendedName>
</protein>
<evidence type="ECO:0000256" key="4">
    <source>
        <dbReference type="ARBA" id="ARBA00022691"/>
    </source>
</evidence>
<evidence type="ECO:0000256" key="2">
    <source>
        <dbReference type="ARBA" id="ARBA00022603"/>
    </source>
</evidence>
<dbReference type="InterPro" id="IPR011639">
    <property type="entry name" value="MethylTrfase_TaqI-like_dom"/>
</dbReference>
<dbReference type="Pfam" id="PF02384">
    <property type="entry name" value="N6_Mtase"/>
    <property type="match status" value="1"/>
</dbReference>
<dbReference type="GO" id="GO:0008170">
    <property type="term" value="F:N-methyltransferase activity"/>
    <property type="evidence" value="ECO:0007669"/>
    <property type="project" value="InterPro"/>
</dbReference>
<proteinExistence type="predicted"/>
<comment type="caution">
    <text evidence="9">The sequence shown here is derived from an EMBL/GenBank/DDBJ whole genome shotgun (WGS) entry which is preliminary data.</text>
</comment>
<reference evidence="9" key="1">
    <citation type="submission" date="2019-11" db="EMBL/GenBank/DDBJ databases">
        <title>Microbial mats filling the niche in hypersaline microbial mats.</title>
        <authorList>
            <person name="Wong H.L."/>
            <person name="Macleod F.I."/>
            <person name="White R.A. III"/>
            <person name="Burns B.P."/>
        </authorList>
    </citation>
    <scope>NUCLEOTIDE SEQUENCE</scope>
    <source>
        <strain evidence="9">Rbin_158</strain>
    </source>
</reference>
<keyword evidence="2 9" id="KW-0489">Methyltransferase</keyword>
<dbReference type="PANTHER" id="PTHR33841:SF1">
    <property type="entry name" value="DNA METHYLTRANSFERASE A"/>
    <property type="match status" value="1"/>
</dbReference>
<dbReference type="PROSITE" id="PS00092">
    <property type="entry name" value="N6_MTASE"/>
    <property type="match status" value="1"/>
</dbReference>
<gene>
    <name evidence="9" type="ORF">GF339_10245</name>
</gene>
<dbReference type="InterPro" id="IPR003356">
    <property type="entry name" value="DNA_methylase_A-5"/>
</dbReference>
<dbReference type="GO" id="GO:0032259">
    <property type="term" value="P:methylation"/>
    <property type="evidence" value="ECO:0007669"/>
    <property type="project" value="UniProtKB-KW"/>
</dbReference>
<dbReference type="PANTHER" id="PTHR33841">
    <property type="entry name" value="DNA METHYLTRANSFERASE YEEA-RELATED"/>
    <property type="match status" value="1"/>
</dbReference>
<dbReference type="SUPFAM" id="SSF53335">
    <property type="entry name" value="S-adenosyl-L-methionine-dependent methyltransferases"/>
    <property type="match status" value="1"/>
</dbReference>
<dbReference type="PRINTS" id="PR00507">
    <property type="entry name" value="N12N6MTFRASE"/>
</dbReference>
<keyword evidence="4" id="KW-0949">S-adenosyl-L-methionine</keyword>
<evidence type="ECO:0000313" key="9">
    <source>
        <dbReference type="EMBL" id="MBD3324955.1"/>
    </source>
</evidence>
<feature type="domain" description="DNA methylase adenine-specific" evidence="7">
    <location>
        <begin position="334"/>
        <end position="432"/>
    </location>
</feature>
<dbReference type="GO" id="GO:0009307">
    <property type="term" value="P:DNA restriction-modification system"/>
    <property type="evidence" value="ECO:0007669"/>
    <property type="project" value="UniProtKB-KW"/>
</dbReference>
<dbReference type="GO" id="GO:0003677">
    <property type="term" value="F:DNA binding"/>
    <property type="evidence" value="ECO:0007669"/>
    <property type="project" value="InterPro"/>
</dbReference>
<evidence type="ECO:0000259" key="7">
    <source>
        <dbReference type="Pfam" id="PF02384"/>
    </source>
</evidence>
<dbReference type="Pfam" id="PF07669">
    <property type="entry name" value="Eco57I"/>
    <property type="match status" value="1"/>
</dbReference>
<comment type="catalytic activity">
    <reaction evidence="6">
        <text>a 2'-deoxyadenosine in DNA + S-adenosyl-L-methionine = an N(6)-methyl-2'-deoxyadenosine in DNA + S-adenosyl-L-homocysteine + H(+)</text>
        <dbReference type="Rhea" id="RHEA:15197"/>
        <dbReference type="Rhea" id="RHEA-COMP:12418"/>
        <dbReference type="Rhea" id="RHEA-COMP:12419"/>
        <dbReference type="ChEBI" id="CHEBI:15378"/>
        <dbReference type="ChEBI" id="CHEBI:57856"/>
        <dbReference type="ChEBI" id="CHEBI:59789"/>
        <dbReference type="ChEBI" id="CHEBI:90615"/>
        <dbReference type="ChEBI" id="CHEBI:90616"/>
        <dbReference type="EC" id="2.1.1.72"/>
    </reaction>
</comment>
<dbReference type="InterPro" id="IPR050953">
    <property type="entry name" value="N4_N6_ade-DNA_methylase"/>
</dbReference>
<dbReference type="AlphaFoldDB" id="A0A9D5JVK5"/>
<dbReference type="InterPro" id="IPR029063">
    <property type="entry name" value="SAM-dependent_MTases_sf"/>
</dbReference>
<dbReference type="EMBL" id="WJJP01000324">
    <property type="protein sequence ID" value="MBD3324955.1"/>
    <property type="molecule type" value="Genomic_DNA"/>
</dbReference>
<feature type="domain" description="Type II methyltransferase M.TaqI-like" evidence="8">
    <location>
        <begin position="485"/>
        <end position="761"/>
    </location>
</feature>
<dbReference type="EC" id="2.1.1.72" evidence="1"/>
<keyword evidence="5" id="KW-0680">Restriction system</keyword>
<accession>A0A9D5JVK5</accession>
<evidence type="ECO:0000259" key="8">
    <source>
        <dbReference type="Pfam" id="PF07669"/>
    </source>
</evidence>
<sequence>MPQIAAILEEMQELLIKEKLPFPDVDDFIETCQYPPLMQYLTMLLHRVKPETATAEFFKALARDVLNIDLFPEVSVKGGFIDFAIRQKEGNPILLELKPLFRVEKGQQAIYPEHLNYELHQAQIQKYLLSNEYVILTNLRTLFLFSREALIEYAPFYQGDFIPFVEDYLTYENLWDYIRRTEDRIPRKELDKVFFTDLKKWYEALQAIAIHPHDSFTKEELIVLFLNKIVFIKTLEDYGLIPFKFLEDAYLAKRKIWQPKGEKLIFDYFFHELEEWFYAFYDTELFQTKFWDFVVQDPTNLQLFRSTFERVLGFGIWQQSFGKGMIHYNYRLIDEDVFGKAYESFLAERRKDSGIYYTPQPITHYMAQKLVTQVFAEPTEEVLQAIRRDDYDHAQAVVEQMQAIKIIDPCSGSGSFLIKVLREIYSHYDRITQELDRKAQAAKEARNLDDIFIEQPAHIKALQHFVTVNGFHDARILIAKIILQHLYAVDIDERALETAKTNIWKEAIKLAPGLFNFTRLTQDIQHTLPSLELNFITGDSLVDLPREQAVQVIAQEFSAEIRQMHHLRETYLRQPFEPNGVTEIKTLKQAISARLKDELPGFPKPVCLPLEYFFAYFDPASEPLPTAEQGFDAVISNPPWETIKPVKKEFAEIGKGELDVKAFNTLFTQKLKTDRNFKAGWETYVEFYDQYRSFLRHSYAYQGTGDLNYYKVFLERDLEITKTHGIVSILVPSGIQTDSGTADLRKLMFESYTPLLLYSFENRGYQELVNGEAITIKPFPDVDNRFKFSIISVKKAPAPAQDRQFNAKFYLHHPDELMTPPIAYSQRMVKKFSPDNLSIMEFRTPKDYRLCAKIRGEHPLFQKTGMVFRREFHMTDDGRLFKKRKTRQDDLPLYEGKMIHQFHPAFSAPRFYVNEGDGRAQLVSKEISRIKKELKGQKLETDLEQEFATGRLQLDYETYRFVYRAVASSTNERSLIGTIIPKNTFTGNSVNYAINRSYELHNGTLIQHQVDYRDIVYIMALFNSLTLNYYIRNKISANLNMFYLYELPIPSPTEAQREVITHQAFSLLVRHDAAGAFDALGDAVQVTPDRDADPIQIRAALEVLIARDLYGLTAADWKYLTSTFVYGSPKSRTKQELDAIMTAAAELF</sequence>
<organism evidence="9 10">
    <name type="scientific">candidate division KSB3 bacterium</name>
    <dbReference type="NCBI Taxonomy" id="2044937"/>
    <lineage>
        <taxon>Bacteria</taxon>
        <taxon>candidate division KSB3</taxon>
    </lineage>
</organism>
<name>A0A9D5JVK5_9BACT</name>
<evidence type="ECO:0000313" key="10">
    <source>
        <dbReference type="Proteomes" id="UP000649604"/>
    </source>
</evidence>
<dbReference type="GO" id="GO:0009007">
    <property type="term" value="F:site-specific DNA-methyltransferase (adenine-specific) activity"/>
    <property type="evidence" value="ECO:0007669"/>
    <property type="project" value="UniProtKB-EC"/>
</dbReference>
<dbReference type="InterPro" id="IPR002052">
    <property type="entry name" value="DNA_methylase_N6_adenine_CS"/>
</dbReference>
<evidence type="ECO:0000256" key="6">
    <source>
        <dbReference type="ARBA" id="ARBA00047942"/>
    </source>
</evidence>
<keyword evidence="3" id="KW-0808">Transferase</keyword>
<evidence type="ECO:0000256" key="5">
    <source>
        <dbReference type="ARBA" id="ARBA00022747"/>
    </source>
</evidence>